<evidence type="ECO:0000256" key="8">
    <source>
        <dbReference type="ARBA" id="ARBA00022989"/>
    </source>
</evidence>
<keyword evidence="15" id="KW-1185">Reference proteome</keyword>
<keyword evidence="5 13" id="KW-0812">Transmembrane</keyword>
<feature type="transmembrane region" description="Helical" evidence="13">
    <location>
        <begin position="12"/>
        <end position="32"/>
    </location>
</feature>
<keyword evidence="9" id="KW-0406">Ion transport</keyword>
<evidence type="ECO:0000313" key="14">
    <source>
        <dbReference type="EMBL" id="GAA3504924.1"/>
    </source>
</evidence>
<name>A0ABP6UD96_9ACTN</name>
<feature type="transmembrane region" description="Helical" evidence="13">
    <location>
        <begin position="83"/>
        <end position="103"/>
    </location>
</feature>
<comment type="similarity">
    <text evidence="2">Belongs to the TMEM175 family.</text>
</comment>
<evidence type="ECO:0000256" key="6">
    <source>
        <dbReference type="ARBA" id="ARBA00022826"/>
    </source>
</evidence>
<dbReference type="PANTHER" id="PTHR31462:SF5">
    <property type="entry name" value="ENDOSOMAL_LYSOSOMAL PROTON CHANNEL TMEM175"/>
    <property type="match status" value="1"/>
</dbReference>
<sequence length="205" mass="21965">MRMRNPTPEGGPERLVALADGVFAIAITLLVLDFSVPQGLDPEEYRDALHELLPNLGAYAISLAVLAGFWREHRVLFRTVREVDGQVISLTVLGLGIAALLPFPTTLISEYGDQSVSVVVYSAAVASLGGVHLALALLLAGRPWLRDEAAPGRDVTLSTADLGSTVVVFLVTIPLALLVGPAAMWWWLVLVPVKVWLGRRAAAAR</sequence>
<keyword evidence="10 13" id="KW-0472">Membrane</keyword>
<evidence type="ECO:0000256" key="1">
    <source>
        <dbReference type="ARBA" id="ARBA00004141"/>
    </source>
</evidence>
<keyword evidence="7" id="KW-0630">Potassium</keyword>
<evidence type="ECO:0000256" key="11">
    <source>
        <dbReference type="ARBA" id="ARBA00023303"/>
    </source>
</evidence>
<accession>A0ABP6UD96</accession>
<protein>
    <submittedName>
        <fullName evidence="14">TMEM175 family protein</fullName>
    </submittedName>
</protein>
<evidence type="ECO:0000313" key="15">
    <source>
        <dbReference type="Proteomes" id="UP001501455"/>
    </source>
</evidence>
<keyword evidence="3" id="KW-0813">Transport</keyword>
<comment type="subcellular location">
    <subcellularLocation>
        <location evidence="1">Membrane</location>
        <topology evidence="1">Multi-pass membrane protein</topology>
    </subcellularLocation>
</comment>
<organism evidence="14 15">
    <name type="scientific">Streptomyces prasinosporus</name>
    <dbReference type="NCBI Taxonomy" id="68256"/>
    <lineage>
        <taxon>Bacteria</taxon>
        <taxon>Bacillati</taxon>
        <taxon>Actinomycetota</taxon>
        <taxon>Actinomycetes</taxon>
        <taxon>Kitasatosporales</taxon>
        <taxon>Streptomycetaceae</taxon>
        <taxon>Streptomyces</taxon>
        <taxon>Streptomyces albogriseolus group</taxon>
    </lineage>
</organism>
<evidence type="ECO:0000256" key="7">
    <source>
        <dbReference type="ARBA" id="ARBA00022958"/>
    </source>
</evidence>
<dbReference type="EMBL" id="BAAAXF010000082">
    <property type="protein sequence ID" value="GAA3504924.1"/>
    <property type="molecule type" value="Genomic_DNA"/>
</dbReference>
<dbReference type="InterPro" id="IPR010617">
    <property type="entry name" value="TMEM175-like"/>
</dbReference>
<keyword evidence="8 13" id="KW-1133">Transmembrane helix</keyword>
<comment type="catalytic activity">
    <reaction evidence="12">
        <text>K(+)(in) = K(+)(out)</text>
        <dbReference type="Rhea" id="RHEA:29463"/>
        <dbReference type="ChEBI" id="CHEBI:29103"/>
    </reaction>
</comment>
<evidence type="ECO:0000256" key="12">
    <source>
        <dbReference type="ARBA" id="ARBA00034430"/>
    </source>
</evidence>
<evidence type="ECO:0000256" key="5">
    <source>
        <dbReference type="ARBA" id="ARBA00022692"/>
    </source>
</evidence>
<evidence type="ECO:0000256" key="10">
    <source>
        <dbReference type="ARBA" id="ARBA00023136"/>
    </source>
</evidence>
<keyword evidence="11" id="KW-0407">Ion channel</keyword>
<feature type="transmembrane region" description="Helical" evidence="13">
    <location>
        <begin position="52"/>
        <end position="71"/>
    </location>
</feature>
<reference evidence="15" key="1">
    <citation type="journal article" date="2019" name="Int. J. Syst. Evol. Microbiol.">
        <title>The Global Catalogue of Microorganisms (GCM) 10K type strain sequencing project: providing services to taxonomists for standard genome sequencing and annotation.</title>
        <authorList>
            <consortium name="The Broad Institute Genomics Platform"/>
            <consortium name="The Broad Institute Genome Sequencing Center for Infectious Disease"/>
            <person name="Wu L."/>
            <person name="Ma J."/>
        </authorList>
    </citation>
    <scope>NUCLEOTIDE SEQUENCE [LARGE SCALE GENOMIC DNA]</scope>
    <source>
        <strain evidence="15">JCM 4816</strain>
    </source>
</reference>
<gene>
    <name evidence="14" type="ORF">GCM10019016_120370</name>
</gene>
<dbReference type="Proteomes" id="UP001501455">
    <property type="component" value="Unassembled WGS sequence"/>
</dbReference>
<comment type="caution">
    <text evidence="14">The sequence shown here is derived from an EMBL/GenBank/DDBJ whole genome shotgun (WGS) entry which is preliminary data.</text>
</comment>
<evidence type="ECO:0000256" key="2">
    <source>
        <dbReference type="ARBA" id="ARBA00006920"/>
    </source>
</evidence>
<feature type="transmembrane region" description="Helical" evidence="13">
    <location>
        <begin position="162"/>
        <end position="188"/>
    </location>
</feature>
<keyword evidence="4" id="KW-0633">Potassium transport</keyword>
<evidence type="ECO:0000256" key="9">
    <source>
        <dbReference type="ARBA" id="ARBA00023065"/>
    </source>
</evidence>
<evidence type="ECO:0000256" key="3">
    <source>
        <dbReference type="ARBA" id="ARBA00022448"/>
    </source>
</evidence>
<proteinExistence type="inferred from homology"/>
<evidence type="ECO:0000256" key="13">
    <source>
        <dbReference type="SAM" id="Phobius"/>
    </source>
</evidence>
<keyword evidence="6" id="KW-0631">Potassium channel</keyword>
<dbReference type="Pfam" id="PF06736">
    <property type="entry name" value="TMEM175"/>
    <property type="match status" value="1"/>
</dbReference>
<dbReference type="PANTHER" id="PTHR31462">
    <property type="entry name" value="ENDOSOMAL/LYSOSOMAL POTASSIUM CHANNEL TMEM175"/>
    <property type="match status" value="1"/>
</dbReference>
<feature type="transmembrane region" description="Helical" evidence="13">
    <location>
        <begin position="118"/>
        <end position="141"/>
    </location>
</feature>
<evidence type="ECO:0000256" key="4">
    <source>
        <dbReference type="ARBA" id="ARBA00022538"/>
    </source>
</evidence>